<sequence length="885" mass="97261">MVARARSAALLAAAVLAFPRGLGDGFALPGAVPGRGCSRRSWMAFTGVVSQMGVEASARAEEDGSPLFVVDETNLLTPSTEKYLDRLLKKLEDDTGLKLRVICPPRDLQTDRDAFSDYLRPISKKLGTDQATVVILAEERFQKRTGLTNDFLLSVADKYGFPPTVDKVGTGAMQCEPFEGSEDSALVQDILEAGPRGALHKTIHEKIAKGENSFALAEAQANLQRLHEAGDQEGVATLLVAEAECLSAFRNWNAAVGAATEGLLLARQLSVRSLECYASFAVLPYAYLQLGESDKASEAAESAYALCRQMVDRKMRAKTCMVVARTLQMVASSDAETCIREALSIFRALDDRAGEAAAHCTLAQVLIARSACQEAVRPAREAVRLSAGRNAVAAETYVAALLGCGRHSEARQAAESALAEARQSGHKDGEAAMLASLAQTVEKDSLESALSLVQEALQLFQQIRLKTAAKVYLEASKILCSSGLMDETLLHAQEALVLFGRARDWLGERSANAVLSEVYSRRGEPQLAPNRPEAMRLVKDMAQAVQERNADQFHSAAERYATLAVSRAPVSTAEHREIFKGILRRDVGASGDFIRANAVATTSSATAVGTTFKGAEKTAFYLNFRSSGIAYGPRYRAVDVALGRTTPGKGDDFEAHAYAVYQIQEDADDWEKKLSAHPSLLDAALQSSCGAQELPMLLSRIARSVIAPLERNIKPDEFISFNGGGLHGAFEIPNYRRAPFWKYFWAQHFVTRQHVFNVHHTGYIVLCVFFWWTGAFSTAPIERREKYYMHSPKFRLQTAYANPGTRPAAKIAQEQAKVRYFYRGHDHAFTLNELKDFYFKLRENWLIQHYPGIQYPFVHRQMIPEKTADPLKVPISDPLQPGQGH</sequence>
<organism evidence="1 2">
    <name type="scientific">Symbiodinium microadriaticum</name>
    <name type="common">Dinoflagellate</name>
    <name type="synonym">Zooxanthella microadriatica</name>
    <dbReference type="NCBI Taxonomy" id="2951"/>
    <lineage>
        <taxon>Eukaryota</taxon>
        <taxon>Sar</taxon>
        <taxon>Alveolata</taxon>
        <taxon>Dinophyceae</taxon>
        <taxon>Suessiales</taxon>
        <taxon>Symbiodiniaceae</taxon>
        <taxon>Symbiodinium</taxon>
    </lineage>
</organism>
<dbReference type="EMBL" id="LSRX01001849">
    <property type="protein sequence ID" value="OLP77089.1"/>
    <property type="molecule type" value="Genomic_DNA"/>
</dbReference>
<evidence type="ECO:0000313" key="1">
    <source>
        <dbReference type="EMBL" id="OLP77089.1"/>
    </source>
</evidence>
<dbReference type="SUPFAM" id="SSF48452">
    <property type="entry name" value="TPR-like"/>
    <property type="match status" value="2"/>
</dbReference>
<evidence type="ECO:0000313" key="2">
    <source>
        <dbReference type="Proteomes" id="UP000186817"/>
    </source>
</evidence>
<dbReference type="InterPro" id="IPR042104">
    <property type="entry name" value="PKS_dehydratase_sf"/>
</dbReference>
<name>A0A1Q9C2E9_SYMMI</name>
<dbReference type="AlphaFoldDB" id="A0A1Q9C2E9"/>
<dbReference type="Proteomes" id="UP000186817">
    <property type="component" value="Unassembled WGS sequence"/>
</dbReference>
<dbReference type="InterPro" id="IPR011990">
    <property type="entry name" value="TPR-like_helical_dom_sf"/>
</dbReference>
<proteinExistence type="predicted"/>
<gene>
    <name evidence="1" type="ORF">AK812_SmicGene42892</name>
</gene>
<dbReference type="Gene3D" id="3.10.129.110">
    <property type="entry name" value="Polyketide synthase dehydratase"/>
    <property type="match status" value="1"/>
</dbReference>
<dbReference type="OrthoDB" id="417626at2759"/>
<comment type="caution">
    <text evidence="1">The sequence shown here is derived from an EMBL/GenBank/DDBJ whole genome shotgun (WGS) entry which is preliminary data.</text>
</comment>
<dbReference type="Gene3D" id="1.25.40.10">
    <property type="entry name" value="Tetratricopeptide repeat domain"/>
    <property type="match status" value="2"/>
</dbReference>
<protein>
    <submittedName>
        <fullName evidence="1">Uncharacterized protein</fullName>
    </submittedName>
</protein>
<reference evidence="1 2" key="1">
    <citation type="submission" date="2016-02" db="EMBL/GenBank/DDBJ databases">
        <title>Genome analysis of coral dinoflagellate symbionts highlights evolutionary adaptations to a symbiotic lifestyle.</title>
        <authorList>
            <person name="Aranda M."/>
            <person name="Li Y."/>
            <person name="Liew Y.J."/>
            <person name="Baumgarten S."/>
            <person name="Simakov O."/>
            <person name="Wilson M."/>
            <person name="Piel J."/>
            <person name="Ashoor H."/>
            <person name="Bougouffa S."/>
            <person name="Bajic V.B."/>
            <person name="Ryu T."/>
            <person name="Ravasi T."/>
            <person name="Bayer T."/>
            <person name="Micklem G."/>
            <person name="Kim H."/>
            <person name="Bhak J."/>
            <person name="Lajeunesse T.C."/>
            <person name="Voolstra C.R."/>
        </authorList>
    </citation>
    <scope>NUCLEOTIDE SEQUENCE [LARGE SCALE GENOMIC DNA]</scope>
    <source>
        <strain evidence="1 2">CCMP2467</strain>
    </source>
</reference>
<accession>A0A1Q9C2E9</accession>
<keyword evidence="2" id="KW-1185">Reference proteome</keyword>